<sequence length="576" mass="65048">MTSRLYADDLATANIMPAIDGYLDAPQVSLEEAVEPVVDIIPNIIFHAQYAKRQCSHPLDALTPDESGCIYLYTMENVGLYKKLNEAIQDKRRHALKRWFRYLKLFHVSLNKLPSSQESVWRGINQDITQDKSEQLEIGKTLTLWRVTSCTLNIKVAQSFMQEKGHNTLLMINCKNGKCIHNHSSYPSEKELILLPGTRLKVVGDPFQLPGIHIIHLKEMARYEELIKLPPITGRKIKSQKLTNNTLYDHQSTFPVKPKTPKLTSLHENATLSTNSTPRINSSSFKGIKSDSVALNVSIDSKSTTKFSNGDIYEGQTMNGKKQGEGTYKWANGGEYTGEWNEDNFHGQGSRIWASGDTYIGRWVDGKKQGHGTYTWQNGSHYEGDWKDDKRTGRGVWKSKDGYQYNGEFLDGERHGKGTYTWSDGSTYTGYWKNGNMEGKGTRIYSNGDVYNGYWVNDKKHGNGTLTWISGGKYEGQYQNDMKHGHGSYTWPNGNKYSGDWKEDQRTGQGTFVWVDGSIYIGDFIAGERTGNGVETWASGQKYEGQYRNSQFHGSGTLTRADGTTRMGEWNNGQPC</sequence>
<dbReference type="Pfam" id="PF02493">
    <property type="entry name" value="MORN"/>
    <property type="match status" value="11"/>
</dbReference>
<comment type="caution">
    <text evidence="9">The sequence shown here is derived from an EMBL/GenBank/DDBJ whole genome shotgun (WGS) entry which is preliminary data.</text>
</comment>
<keyword evidence="3 7" id="KW-0808">Transferase</keyword>
<dbReference type="SUPFAM" id="SSF56399">
    <property type="entry name" value="ADP-ribosylation"/>
    <property type="match status" value="1"/>
</dbReference>
<protein>
    <recommendedName>
        <fullName evidence="7">NAD(P)(+)--arginine ADP-ribosyltransferase</fullName>
        <ecNumber evidence="7">2.4.2.31</ecNumber>
    </recommendedName>
    <alternativeName>
        <fullName evidence="7">Mono(ADP-ribosyl)transferase</fullName>
    </alternativeName>
</protein>
<dbReference type="Gene3D" id="3.90.176.10">
    <property type="entry name" value="Toxin ADP-ribosyltransferase, Chain A, domain 1"/>
    <property type="match status" value="1"/>
</dbReference>
<keyword evidence="5" id="KW-0677">Repeat</keyword>
<name>A0A819BWH4_9BILA</name>
<dbReference type="GO" id="GO:0106274">
    <property type="term" value="F:NAD+-protein-arginine ADP-ribosyltransferase activity"/>
    <property type="evidence" value="ECO:0007669"/>
    <property type="project" value="UniProtKB-EC"/>
</dbReference>
<dbReference type="GO" id="GO:0016779">
    <property type="term" value="F:nucleotidyltransferase activity"/>
    <property type="evidence" value="ECO:0007669"/>
    <property type="project" value="UniProtKB-KW"/>
</dbReference>
<keyword evidence="4" id="KW-0548">Nucleotidyltransferase</keyword>
<dbReference type="InterPro" id="IPR000768">
    <property type="entry name" value="ART"/>
</dbReference>
<evidence type="ECO:0000256" key="4">
    <source>
        <dbReference type="ARBA" id="ARBA00022695"/>
    </source>
</evidence>
<evidence type="ECO:0000256" key="3">
    <source>
        <dbReference type="ARBA" id="ARBA00022679"/>
    </source>
</evidence>
<evidence type="ECO:0000313" key="10">
    <source>
        <dbReference type="EMBL" id="CAF4739644.1"/>
    </source>
</evidence>
<dbReference type="Gene3D" id="2.20.110.10">
    <property type="entry name" value="Histone H3 K4-specific methyltransferase SET7/9 N-terminal domain"/>
    <property type="match status" value="5"/>
</dbReference>
<evidence type="ECO:0000313" key="11">
    <source>
        <dbReference type="Proteomes" id="UP000663865"/>
    </source>
</evidence>
<accession>A0A819BWH4</accession>
<evidence type="ECO:0000256" key="6">
    <source>
        <dbReference type="ARBA" id="ARBA00047597"/>
    </source>
</evidence>
<gene>
    <name evidence="9" type="ORF">KIK155_LOCUS32870</name>
    <name evidence="10" type="ORF">TOA249_LOCUS19566</name>
</gene>
<dbReference type="EMBL" id="CAJNYV010006201">
    <property type="protein sequence ID" value="CAF3808890.1"/>
    <property type="molecule type" value="Genomic_DNA"/>
</dbReference>
<reference evidence="9" key="1">
    <citation type="submission" date="2021-02" db="EMBL/GenBank/DDBJ databases">
        <authorList>
            <person name="Nowell W R."/>
        </authorList>
    </citation>
    <scope>NUCLEOTIDE SEQUENCE</scope>
</reference>
<proteinExistence type="inferred from homology"/>
<evidence type="ECO:0000313" key="9">
    <source>
        <dbReference type="EMBL" id="CAF3808890.1"/>
    </source>
</evidence>
<evidence type="ECO:0000256" key="2">
    <source>
        <dbReference type="ARBA" id="ARBA00022676"/>
    </source>
</evidence>
<dbReference type="Proteomes" id="UP000663838">
    <property type="component" value="Unassembled WGS sequence"/>
</dbReference>
<dbReference type="InterPro" id="IPR003409">
    <property type="entry name" value="MORN"/>
</dbReference>
<keyword evidence="7" id="KW-0521">NADP</keyword>
<evidence type="ECO:0000256" key="8">
    <source>
        <dbReference type="SAM" id="MobiDB-lite"/>
    </source>
</evidence>
<evidence type="ECO:0000256" key="5">
    <source>
        <dbReference type="ARBA" id="ARBA00022737"/>
    </source>
</evidence>
<comment type="similarity">
    <text evidence="1 7">Belongs to the Arg-specific ADP-ribosyltransferase family.</text>
</comment>
<dbReference type="Pfam" id="PF01129">
    <property type="entry name" value="ART"/>
    <property type="match status" value="1"/>
</dbReference>
<keyword evidence="2 7" id="KW-0328">Glycosyltransferase</keyword>
<dbReference type="PANTHER" id="PTHR43215">
    <property type="entry name" value="RADIAL SPOKE HEAD 1 HOMOLOG"/>
    <property type="match status" value="1"/>
</dbReference>
<dbReference type="EMBL" id="CAJOBS010001536">
    <property type="protein sequence ID" value="CAF4739644.1"/>
    <property type="molecule type" value="Genomic_DNA"/>
</dbReference>
<evidence type="ECO:0000256" key="7">
    <source>
        <dbReference type="RuleBase" id="RU361228"/>
    </source>
</evidence>
<dbReference type="PANTHER" id="PTHR43215:SF14">
    <property type="entry name" value="RADIAL SPOKE HEAD 1 HOMOLOG"/>
    <property type="match status" value="1"/>
</dbReference>
<feature type="region of interest" description="Disordered" evidence="8">
    <location>
        <begin position="554"/>
        <end position="576"/>
    </location>
</feature>
<keyword evidence="7" id="KW-0520">NAD</keyword>
<dbReference type="EC" id="2.4.2.31" evidence="7"/>
<comment type="catalytic activity">
    <reaction evidence="6 7">
        <text>L-arginyl-[protein] + NAD(+) = N(omega)-(ADP-D-ribosyl)-L-arginyl-[protein] + nicotinamide + H(+)</text>
        <dbReference type="Rhea" id="RHEA:19149"/>
        <dbReference type="Rhea" id="RHEA-COMP:10532"/>
        <dbReference type="Rhea" id="RHEA-COMP:15087"/>
        <dbReference type="ChEBI" id="CHEBI:15378"/>
        <dbReference type="ChEBI" id="CHEBI:17154"/>
        <dbReference type="ChEBI" id="CHEBI:29965"/>
        <dbReference type="ChEBI" id="CHEBI:57540"/>
        <dbReference type="ChEBI" id="CHEBI:142554"/>
        <dbReference type="EC" id="2.4.2.31"/>
    </reaction>
</comment>
<dbReference type="PROSITE" id="PS51996">
    <property type="entry name" value="TR_MART"/>
    <property type="match status" value="1"/>
</dbReference>
<dbReference type="Proteomes" id="UP000663865">
    <property type="component" value="Unassembled WGS sequence"/>
</dbReference>
<evidence type="ECO:0000256" key="1">
    <source>
        <dbReference type="ARBA" id="ARBA00009558"/>
    </source>
</evidence>
<organism evidence="9 11">
    <name type="scientific">Rotaria socialis</name>
    <dbReference type="NCBI Taxonomy" id="392032"/>
    <lineage>
        <taxon>Eukaryota</taxon>
        <taxon>Metazoa</taxon>
        <taxon>Spiralia</taxon>
        <taxon>Gnathifera</taxon>
        <taxon>Rotifera</taxon>
        <taxon>Eurotatoria</taxon>
        <taxon>Bdelloidea</taxon>
        <taxon>Philodinida</taxon>
        <taxon>Philodinidae</taxon>
        <taxon>Rotaria</taxon>
    </lineage>
</organism>
<dbReference type="SUPFAM" id="SSF82185">
    <property type="entry name" value="Histone H3 K4-specific methyltransferase SET7/9 N-terminal domain"/>
    <property type="match status" value="2"/>
</dbReference>
<dbReference type="AlphaFoldDB" id="A0A819BWH4"/>
<dbReference type="GO" id="GO:0005829">
    <property type="term" value="C:cytosol"/>
    <property type="evidence" value="ECO:0007669"/>
    <property type="project" value="TreeGrafter"/>
</dbReference>
<dbReference type="SMART" id="SM00698">
    <property type="entry name" value="MORN"/>
    <property type="match status" value="11"/>
</dbReference>